<evidence type="ECO:0000256" key="2">
    <source>
        <dbReference type="ARBA" id="ARBA00022763"/>
    </source>
</evidence>
<dbReference type="AlphaFoldDB" id="A0A0U4E8R0"/>
<evidence type="ECO:0000256" key="1">
    <source>
        <dbReference type="ARBA" id="ARBA00022723"/>
    </source>
</evidence>
<keyword evidence="5" id="KW-0234">DNA repair</keyword>
<keyword evidence="4 9" id="KW-0862">Zinc</keyword>
<dbReference type="Pfam" id="PF03352">
    <property type="entry name" value="Adenine_glyco"/>
    <property type="match status" value="1"/>
</dbReference>
<dbReference type="GO" id="GO:0046872">
    <property type="term" value="F:metal ion binding"/>
    <property type="evidence" value="ECO:0007669"/>
    <property type="project" value="UniProtKB-KW"/>
</dbReference>
<dbReference type="PANTHER" id="PTHR30037:SF4">
    <property type="entry name" value="DNA-3-METHYLADENINE GLYCOSYLASE I"/>
    <property type="match status" value="1"/>
</dbReference>
<feature type="binding site" evidence="9">
    <location>
        <position position="183"/>
    </location>
    <ligand>
        <name>Zn(2+)</name>
        <dbReference type="ChEBI" id="CHEBI:29105"/>
    </ligand>
</feature>
<evidence type="ECO:0000256" key="5">
    <source>
        <dbReference type="ARBA" id="ARBA00023204"/>
    </source>
</evidence>
<dbReference type="EC" id="3.2.2.20" evidence="8"/>
<comment type="catalytic activity">
    <reaction evidence="6">
        <text>Hydrolysis of alkylated DNA, releasing 3-methyladenine.</text>
        <dbReference type="EC" id="3.2.2.20"/>
    </reaction>
</comment>
<dbReference type="RefSeq" id="WP_068445802.1">
    <property type="nucleotide sequence ID" value="NZ_CP013862.1"/>
</dbReference>
<protein>
    <recommendedName>
        <fullName evidence="8">DNA-3-methyladenine glycosylase I</fullName>
        <ecNumber evidence="8">3.2.2.20</ecNumber>
    </recommendedName>
</protein>
<evidence type="ECO:0000313" key="10">
    <source>
        <dbReference type="EMBL" id="ALX49217.1"/>
    </source>
</evidence>
<dbReference type="EMBL" id="CP013862">
    <property type="protein sequence ID" value="ALX49217.1"/>
    <property type="molecule type" value="Genomic_DNA"/>
</dbReference>
<evidence type="ECO:0000256" key="7">
    <source>
        <dbReference type="ARBA" id="ARBA00057608"/>
    </source>
</evidence>
<dbReference type="KEGG" id="lao:AOX59_11850"/>
<comment type="function">
    <text evidence="7">Hydrolysis of the deoxyribose N-glycosidic bond to excise 3-methyladenine from the damaged DNA polymer formed by alkylation lesions.</text>
</comment>
<dbReference type="PANTHER" id="PTHR30037">
    <property type="entry name" value="DNA-3-METHYLADENINE GLYCOSYLASE 1"/>
    <property type="match status" value="1"/>
</dbReference>
<evidence type="ECO:0000256" key="6">
    <source>
        <dbReference type="ARBA" id="ARBA00052558"/>
    </source>
</evidence>
<evidence type="ECO:0000313" key="11">
    <source>
        <dbReference type="Proteomes" id="UP000050331"/>
    </source>
</evidence>
<feature type="binding site" evidence="9">
    <location>
        <position position="8"/>
    </location>
    <ligand>
        <name>Zn(2+)</name>
        <dbReference type="ChEBI" id="CHEBI:29105"/>
    </ligand>
</feature>
<organism evidence="10 11">
    <name type="scientific">Lentibacillus amyloliquefaciens</name>
    <dbReference type="NCBI Taxonomy" id="1472767"/>
    <lineage>
        <taxon>Bacteria</taxon>
        <taxon>Bacillati</taxon>
        <taxon>Bacillota</taxon>
        <taxon>Bacilli</taxon>
        <taxon>Bacillales</taxon>
        <taxon>Bacillaceae</taxon>
        <taxon>Lentibacillus</taxon>
    </lineage>
</organism>
<evidence type="ECO:0000256" key="9">
    <source>
        <dbReference type="PIRSR" id="PIRSR604597-1"/>
    </source>
</evidence>
<keyword evidence="2" id="KW-0227">DNA damage</keyword>
<sequence>MNQNQNRCAWVTEDPIYIDYHDNEWGRPVHDDQLLFELLSLEGAQAGLSWITILKRRENYRAVFDNFDPERVAHFDSDKIHKLIQDKRIIRNRRKIESVITNAMAFLRIQREFGSFDHYIWQFVGGDPIVNDWAEHAEVPSSTRESEQMSKDLKKRGFKFVGPTICYAFMQAGGLVNDHTRNCFLYEQINR</sequence>
<proteinExistence type="predicted"/>
<dbReference type="InterPro" id="IPR004597">
    <property type="entry name" value="Tag"/>
</dbReference>
<keyword evidence="1 9" id="KW-0479">Metal-binding</keyword>
<dbReference type="FunFam" id="1.10.340.30:FF:000009">
    <property type="entry name" value="DNA-3-methyladenine glycosylase I"/>
    <property type="match status" value="1"/>
</dbReference>
<evidence type="ECO:0000256" key="8">
    <source>
        <dbReference type="ARBA" id="ARBA00066766"/>
    </source>
</evidence>
<keyword evidence="3" id="KW-0378">Hydrolase</keyword>
<dbReference type="NCBIfam" id="TIGR00624">
    <property type="entry name" value="tag"/>
    <property type="match status" value="1"/>
</dbReference>
<feature type="binding site" evidence="9">
    <location>
        <position position="179"/>
    </location>
    <ligand>
        <name>Zn(2+)</name>
        <dbReference type="ChEBI" id="CHEBI:29105"/>
    </ligand>
</feature>
<evidence type="ECO:0000256" key="3">
    <source>
        <dbReference type="ARBA" id="ARBA00022801"/>
    </source>
</evidence>
<feature type="binding site" evidence="9">
    <location>
        <position position="21"/>
    </location>
    <ligand>
        <name>Zn(2+)</name>
        <dbReference type="ChEBI" id="CHEBI:29105"/>
    </ligand>
</feature>
<name>A0A0U4E8R0_9BACI</name>
<dbReference type="SUPFAM" id="SSF48150">
    <property type="entry name" value="DNA-glycosylase"/>
    <property type="match status" value="1"/>
</dbReference>
<keyword evidence="11" id="KW-1185">Reference proteome</keyword>
<evidence type="ECO:0000256" key="4">
    <source>
        <dbReference type="ARBA" id="ARBA00022833"/>
    </source>
</evidence>
<dbReference type="Gene3D" id="1.10.340.30">
    <property type="entry name" value="Hypothetical protein, domain 2"/>
    <property type="match status" value="1"/>
</dbReference>
<dbReference type="GO" id="GO:0008725">
    <property type="term" value="F:DNA-3-methyladenine glycosylase activity"/>
    <property type="evidence" value="ECO:0007669"/>
    <property type="project" value="UniProtKB-EC"/>
</dbReference>
<dbReference type="InterPro" id="IPR011257">
    <property type="entry name" value="DNA_glycosylase"/>
</dbReference>
<gene>
    <name evidence="10" type="ORF">AOX59_11850</name>
</gene>
<dbReference type="STRING" id="1472767.AOX59_11850"/>
<dbReference type="InterPro" id="IPR052891">
    <property type="entry name" value="DNA-3mA_glycosylase"/>
</dbReference>
<dbReference type="OrthoDB" id="9807664at2"/>
<reference evidence="10 11" key="1">
    <citation type="submission" date="2016-01" db="EMBL/GenBank/DDBJ databases">
        <title>Complete genome sequence of strain Lentibacillus amyloliquefaciens LAM0015T isolated from saline sediment.</title>
        <authorList>
            <person name="Wang J.-L."/>
            <person name="He M.-X."/>
        </authorList>
    </citation>
    <scope>NUCLEOTIDE SEQUENCE [LARGE SCALE GENOMIC DNA]</scope>
    <source>
        <strain evidence="10 11">LAM0015</strain>
    </source>
</reference>
<dbReference type="InterPro" id="IPR005019">
    <property type="entry name" value="Adenine_glyco"/>
</dbReference>
<accession>A0A0U4E8R0</accession>
<dbReference type="GO" id="GO:0006284">
    <property type="term" value="P:base-excision repair"/>
    <property type="evidence" value="ECO:0007669"/>
    <property type="project" value="InterPro"/>
</dbReference>
<dbReference type="Proteomes" id="UP000050331">
    <property type="component" value="Chromosome"/>
</dbReference>